<evidence type="ECO:0000313" key="2">
    <source>
        <dbReference type="EMBL" id="RIH64853.1"/>
    </source>
</evidence>
<feature type="transmembrane region" description="Helical" evidence="1">
    <location>
        <begin position="12"/>
        <end position="29"/>
    </location>
</feature>
<dbReference type="AlphaFoldDB" id="A0A399D0B3"/>
<reference evidence="2 3" key="1">
    <citation type="journal article" date="2015" name="Int. J. Syst. Evol. Microbiol.">
        <title>Mariniphaga sediminis sp. nov., isolated from coastal sediment.</title>
        <authorList>
            <person name="Wang F.Q."/>
            <person name="Shen Q.Y."/>
            <person name="Chen G.J."/>
            <person name="Du Z.J."/>
        </authorList>
    </citation>
    <scope>NUCLEOTIDE SEQUENCE [LARGE SCALE GENOMIC DNA]</scope>
    <source>
        <strain evidence="2 3">SY21</strain>
    </source>
</reference>
<accession>A0A399D0B3</accession>
<organism evidence="2 3">
    <name type="scientific">Mariniphaga sediminis</name>
    <dbReference type="NCBI Taxonomy" id="1628158"/>
    <lineage>
        <taxon>Bacteria</taxon>
        <taxon>Pseudomonadati</taxon>
        <taxon>Bacteroidota</taxon>
        <taxon>Bacteroidia</taxon>
        <taxon>Marinilabiliales</taxon>
        <taxon>Prolixibacteraceae</taxon>
        <taxon>Mariniphaga</taxon>
    </lineage>
</organism>
<sequence length="75" mass="8592">MKNFLREKRLTLIFTALGALGGFLYWKFVGCTSGTCPIRSVWYWSTLWGTAVGYLVGDFISDIIHKRKKKTEEGK</sequence>
<proteinExistence type="predicted"/>
<evidence type="ECO:0000256" key="1">
    <source>
        <dbReference type="SAM" id="Phobius"/>
    </source>
</evidence>
<comment type="caution">
    <text evidence="2">The sequence shown here is derived from an EMBL/GenBank/DDBJ whole genome shotgun (WGS) entry which is preliminary data.</text>
</comment>
<feature type="transmembrane region" description="Helical" evidence="1">
    <location>
        <begin position="41"/>
        <end position="60"/>
    </location>
</feature>
<keyword evidence="1" id="KW-0812">Transmembrane</keyword>
<protein>
    <recommendedName>
        <fullName evidence="4">YtxH domain-containing protein</fullName>
    </recommendedName>
</protein>
<evidence type="ECO:0000313" key="3">
    <source>
        <dbReference type="Proteomes" id="UP000266441"/>
    </source>
</evidence>
<dbReference type="Pfam" id="PF19628">
    <property type="entry name" value="DUF6132"/>
    <property type="match status" value="1"/>
</dbReference>
<dbReference type="InterPro" id="IPR045764">
    <property type="entry name" value="DUF6132"/>
</dbReference>
<dbReference type="OrthoDB" id="2062758at2"/>
<name>A0A399D0B3_9BACT</name>
<dbReference type="Proteomes" id="UP000266441">
    <property type="component" value="Unassembled WGS sequence"/>
</dbReference>
<keyword evidence="3" id="KW-1185">Reference proteome</keyword>
<dbReference type="EMBL" id="QWET01000008">
    <property type="protein sequence ID" value="RIH64853.1"/>
    <property type="molecule type" value="Genomic_DNA"/>
</dbReference>
<keyword evidence="1" id="KW-1133">Transmembrane helix</keyword>
<evidence type="ECO:0008006" key="4">
    <source>
        <dbReference type="Google" id="ProtNLM"/>
    </source>
</evidence>
<dbReference type="RefSeq" id="WP_119350318.1">
    <property type="nucleotide sequence ID" value="NZ_JBFHKJ010000653.1"/>
</dbReference>
<keyword evidence="1" id="KW-0472">Membrane</keyword>
<gene>
    <name evidence="2" type="ORF">D1164_12475</name>
</gene>